<gene>
    <name evidence="1" type="ORF">A4D02_13765</name>
</gene>
<comment type="caution">
    <text evidence="1">The sequence shown here is derived from an EMBL/GenBank/DDBJ whole genome shotgun (WGS) entry which is preliminary data.</text>
</comment>
<proteinExistence type="predicted"/>
<accession>A0ABX3NQQ9</accession>
<reference evidence="1 2" key="1">
    <citation type="submission" date="2016-04" db="EMBL/GenBank/DDBJ databases">
        <authorList>
            <person name="Chen L."/>
            <person name="Zhuang W."/>
            <person name="Wang G."/>
        </authorList>
    </citation>
    <scope>NUCLEOTIDE SEQUENCE [LARGE SCALE GENOMIC DNA]</scope>
    <source>
        <strain evidence="2">GR20</strain>
    </source>
</reference>
<dbReference type="EMBL" id="LWBO01000044">
    <property type="protein sequence ID" value="OQP42626.1"/>
    <property type="molecule type" value="Genomic_DNA"/>
</dbReference>
<evidence type="ECO:0000313" key="1">
    <source>
        <dbReference type="EMBL" id="OQP42626.1"/>
    </source>
</evidence>
<protein>
    <submittedName>
        <fullName evidence="1">Uncharacterized protein</fullName>
    </submittedName>
</protein>
<name>A0ABX3NQQ9_9BACT</name>
<organism evidence="1 2">
    <name type="scientific">Niastella koreensis</name>
    <dbReference type="NCBI Taxonomy" id="354356"/>
    <lineage>
        <taxon>Bacteria</taxon>
        <taxon>Pseudomonadati</taxon>
        <taxon>Bacteroidota</taxon>
        <taxon>Chitinophagia</taxon>
        <taxon>Chitinophagales</taxon>
        <taxon>Chitinophagaceae</taxon>
        <taxon>Niastella</taxon>
    </lineage>
</organism>
<keyword evidence="2" id="KW-1185">Reference proteome</keyword>
<sequence>MLLCHPDPEVFFCGAYIKVGFFKIRIALLYHDTIYRSLSKKVDKKIDLLLTKYRERRAEKGKDAAGILNLKKARFVN</sequence>
<evidence type="ECO:0000313" key="2">
    <source>
        <dbReference type="Proteomes" id="UP000192277"/>
    </source>
</evidence>
<dbReference type="Proteomes" id="UP000192277">
    <property type="component" value="Unassembled WGS sequence"/>
</dbReference>